<gene>
    <name evidence="4" type="ORF">PENSTE_c005G01953</name>
</gene>
<feature type="region of interest" description="Disordered" evidence="1">
    <location>
        <begin position="258"/>
        <end position="277"/>
    </location>
</feature>
<feature type="compositionally biased region" description="Basic and acidic residues" evidence="1">
    <location>
        <begin position="265"/>
        <end position="274"/>
    </location>
</feature>
<accession>A0A1V6TL96</accession>
<dbReference type="InterPro" id="IPR017930">
    <property type="entry name" value="Myb_dom"/>
</dbReference>
<sequence>MNPRSRRKWTPKEDSTLQFEVGFYQNSSASIPWTDISTKLPGRNNKDCRKRWFKMAASYKKGPWTDEEDQRLLQAIGTFGTRWNQVTQHVATRNADQCAKRWQHSLDPSIDRSPWVTQDDEDLLKAVMEYGRAWRTIASNKFPLRSPTDLKNRYELICRRLHDSRDIQASNQAQHTLPDLDELMDPNAFCQNMANFSSVADHSGILTPNCPHIFDPHNLMDMENSQKTTSYSSSDPGVGELSLPLTPESDFRQVPQRSIPTQASHDNHPFDDRANPSSKYNMIIENIDPASVGDLMHFLVKSGLILDIRLQRQTKQ</sequence>
<protein>
    <submittedName>
        <fullName evidence="4">Uncharacterized protein</fullName>
    </submittedName>
</protein>
<dbReference type="PANTHER" id="PTHR45614:SF265">
    <property type="entry name" value="MYB-LIKE DOMAIN-CONTAINING PROTEIN-RELATED"/>
    <property type="match status" value="1"/>
</dbReference>
<proteinExistence type="predicted"/>
<organism evidence="4 5">
    <name type="scientific">Penicillium steckii</name>
    <dbReference type="NCBI Taxonomy" id="303698"/>
    <lineage>
        <taxon>Eukaryota</taxon>
        <taxon>Fungi</taxon>
        <taxon>Dikarya</taxon>
        <taxon>Ascomycota</taxon>
        <taxon>Pezizomycotina</taxon>
        <taxon>Eurotiomycetes</taxon>
        <taxon>Eurotiomycetidae</taxon>
        <taxon>Eurotiales</taxon>
        <taxon>Aspergillaceae</taxon>
        <taxon>Penicillium</taxon>
    </lineage>
</organism>
<dbReference type="GO" id="GO:0000978">
    <property type="term" value="F:RNA polymerase II cis-regulatory region sequence-specific DNA binding"/>
    <property type="evidence" value="ECO:0007669"/>
    <property type="project" value="TreeGrafter"/>
</dbReference>
<feature type="domain" description="Myb-like" evidence="2">
    <location>
        <begin position="56"/>
        <end position="106"/>
    </location>
</feature>
<dbReference type="CDD" id="cd00167">
    <property type="entry name" value="SANT"/>
    <property type="match status" value="3"/>
</dbReference>
<dbReference type="InterPro" id="IPR009057">
    <property type="entry name" value="Homeodomain-like_sf"/>
</dbReference>
<feature type="domain" description="Myb-like" evidence="2">
    <location>
        <begin position="107"/>
        <end position="158"/>
    </location>
</feature>
<dbReference type="Gene3D" id="1.10.10.60">
    <property type="entry name" value="Homeodomain-like"/>
    <property type="match status" value="3"/>
</dbReference>
<dbReference type="GO" id="GO:0000278">
    <property type="term" value="P:mitotic cell cycle"/>
    <property type="evidence" value="ECO:0007669"/>
    <property type="project" value="TreeGrafter"/>
</dbReference>
<evidence type="ECO:0000313" key="4">
    <source>
        <dbReference type="EMBL" id="OQE26700.1"/>
    </source>
</evidence>
<dbReference type="PROSITE" id="PS51294">
    <property type="entry name" value="HTH_MYB"/>
    <property type="match status" value="2"/>
</dbReference>
<dbReference type="InterPro" id="IPR050560">
    <property type="entry name" value="MYB_TF"/>
</dbReference>
<dbReference type="InterPro" id="IPR001005">
    <property type="entry name" value="SANT/Myb"/>
</dbReference>
<dbReference type="PROSITE" id="PS50090">
    <property type="entry name" value="MYB_LIKE"/>
    <property type="match status" value="3"/>
</dbReference>
<feature type="compositionally biased region" description="Polar residues" evidence="1">
    <location>
        <begin position="226"/>
        <end position="235"/>
    </location>
</feature>
<evidence type="ECO:0000259" key="3">
    <source>
        <dbReference type="PROSITE" id="PS51294"/>
    </source>
</evidence>
<dbReference type="GO" id="GO:0045944">
    <property type="term" value="P:positive regulation of transcription by RNA polymerase II"/>
    <property type="evidence" value="ECO:0007669"/>
    <property type="project" value="TreeGrafter"/>
</dbReference>
<evidence type="ECO:0000313" key="5">
    <source>
        <dbReference type="Proteomes" id="UP000191285"/>
    </source>
</evidence>
<dbReference type="PANTHER" id="PTHR45614">
    <property type="entry name" value="MYB PROTEIN-RELATED"/>
    <property type="match status" value="1"/>
</dbReference>
<dbReference type="AlphaFoldDB" id="A0A1V6TL96"/>
<name>A0A1V6TL96_9EURO</name>
<dbReference type="OrthoDB" id="2143914at2759"/>
<dbReference type="STRING" id="303698.A0A1V6TL96"/>
<feature type="region of interest" description="Disordered" evidence="1">
    <location>
        <begin position="226"/>
        <end position="249"/>
    </location>
</feature>
<dbReference type="Pfam" id="PF00249">
    <property type="entry name" value="Myb_DNA-binding"/>
    <property type="match status" value="1"/>
</dbReference>
<evidence type="ECO:0000256" key="1">
    <source>
        <dbReference type="SAM" id="MobiDB-lite"/>
    </source>
</evidence>
<dbReference type="EMBL" id="MLKD01000005">
    <property type="protein sequence ID" value="OQE26700.1"/>
    <property type="molecule type" value="Genomic_DNA"/>
</dbReference>
<feature type="domain" description="Myb-like" evidence="2">
    <location>
        <begin position="1"/>
        <end position="52"/>
    </location>
</feature>
<dbReference type="SMART" id="SM00717">
    <property type="entry name" value="SANT"/>
    <property type="match status" value="3"/>
</dbReference>
<evidence type="ECO:0000259" key="2">
    <source>
        <dbReference type="PROSITE" id="PS50090"/>
    </source>
</evidence>
<dbReference type="GO" id="GO:0000981">
    <property type="term" value="F:DNA-binding transcription factor activity, RNA polymerase II-specific"/>
    <property type="evidence" value="ECO:0007669"/>
    <property type="project" value="TreeGrafter"/>
</dbReference>
<dbReference type="GO" id="GO:0005634">
    <property type="term" value="C:nucleus"/>
    <property type="evidence" value="ECO:0007669"/>
    <property type="project" value="TreeGrafter"/>
</dbReference>
<dbReference type="SUPFAM" id="SSF46689">
    <property type="entry name" value="Homeodomain-like"/>
    <property type="match status" value="2"/>
</dbReference>
<comment type="caution">
    <text evidence="4">The sequence shown here is derived from an EMBL/GenBank/DDBJ whole genome shotgun (WGS) entry which is preliminary data.</text>
</comment>
<dbReference type="Proteomes" id="UP000191285">
    <property type="component" value="Unassembled WGS sequence"/>
</dbReference>
<feature type="domain" description="HTH myb-type" evidence="3">
    <location>
        <begin position="1"/>
        <end position="55"/>
    </location>
</feature>
<keyword evidence="5" id="KW-1185">Reference proteome</keyword>
<feature type="domain" description="HTH myb-type" evidence="3">
    <location>
        <begin position="60"/>
        <end position="110"/>
    </location>
</feature>
<dbReference type="Pfam" id="PF13921">
    <property type="entry name" value="Myb_DNA-bind_6"/>
    <property type="match status" value="1"/>
</dbReference>
<reference evidence="5" key="1">
    <citation type="journal article" date="2017" name="Nat. Microbiol.">
        <title>Global analysis of biosynthetic gene clusters reveals vast potential of secondary metabolite production in Penicillium species.</title>
        <authorList>
            <person name="Nielsen J.C."/>
            <person name="Grijseels S."/>
            <person name="Prigent S."/>
            <person name="Ji B."/>
            <person name="Dainat J."/>
            <person name="Nielsen K.F."/>
            <person name="Frisvad J.C."/>
            <person name="Workman M."/>
            <person name="Nielsen J."/>
        </authorList>
    </citation>
    <scope>NUCLEOTIDE SEQUENCE [LARGE SCALE GENOMIC DNA]</scope>
    <source>
        <strain evidence="5">IBT 24891</strain>
    </source>
</reference>